<organism evidence="1 2">
    <name type="scientific">Zizania palustris</name>
    <name type="common">Northern wild rice</name>
    <dbReference type="NCBI Taxonomy" id="103762"/>
    <lineage>
        <taxon>Eukaryota</taxon>
        <taxon>Viridiplantae</taxon>
        <taxon>Streptophyta</taxon>
        <taxon>Embryophyta</taxon>
        <taxon>Tracheophyta</taxon>
        <taxon>Spermatophyta</taxon>
        <taxon>Magnoliopsida</taxon>
        <taxon>Liliopsida</taxon>
        <taxon>Poales</taxon>
        <taxon>Poaceae</taxon>
        <taxon>BOP clade</taxon>
        <taxon>Oryzoideae</taxon>
        <taxon>Oryzeae</taxon>
        <taxon>Zizaniinae</taxon>
        <taxon>Zizania</taxon>
    </lineage>
</organism>
<gene>
    <name evidence="1" type="ORF">GUJ93_ZPchr0003g16698</name>
</gene>
<reference evidence="1" key="1">
    <citation type="journal article" date="2021" name="bioRxiv">
        <title>Whole Genome Assembly and Annotation of Northern Wild Rice, Zizania palustris L., Supports a Whole Genome Duplication in the Zizania Genus.</title>
        <authorList>
            <person name="Haas M."/>
            <person name="Kono T."/>
            <person name="Macchietto M."/>
            <person name="Millas R."/>
            <person name="McGilp L."/>
            <person name="Shao M."/>
            <person name="Duquette J."/>
            <person name="Hirsch C.N."/>
            <person name="Kimball J."/>
        </authorList>
    </citation>
    <scope>NUCLEOTIDE SEQUENCE</scope>
    <source>
        <tissue evidence="1">Fresh leaf tissue</tissue>
    </source>
</reference>
<evidence type="ECO:0000313" key="2">
    <source>
        <dbReference type="Proteomes" id="UP000729402"/>
    </source>
</evidence>
<dbReference type="Proteomes" id="UP000729402">
    <property type="component" value="Unassembled WGS sequence"/>
</dbReference>
<dbReference type="EMBL" id="JAAALK010000286">
    <property type="protein sequence ID" value="KAG8061164.1"/>
    <property type="molecule type" value="Genomic_DNA"/>
</dbReference>
<dbReference type="AlphaFoldDB" id="A0A8J5STH6"/>
<accession>A0A8J5STH6</accession>
<proteinExistence type="predicted"/>
<comment type="caution">
    <text evidence="1">The sequence shown here is derived from an EMBL/GenBank/DDBJ whole genome shotgun (WGS) entry which is preliminary data.</text>
</comment>
<protein>
    <submittedName>
        <fullName evidence="1">Uncharacterized protein</fullName>
    </submittedName>
</protein>
<sequence length="80" mass="9005">MDRCPNAYCRFWFRFGRSWLAVAAARAPPWRSKGAAVLAAGFPNLGRKDAADAVIWIYAELTPSPFGSMLSDSRRRWKGK</sequence>
<evidence type="ECO:0000313" key="1">
    <source>
        <dbReference type="EMBL" id="KAG8061164.1"/>
    </source>
</evidence>
<name>A0A8J5STH6_ZIZPA</name>
<keyword evidence="2" id="KW-1185">Reference proteome</keyword>
<reference evidence="1" key="2">
    <citation type="submission" date="2021-02" db="EMBL/GenBank/DDBJ databases">
        <authorList>
            <person name="Kimball J.A."/>
            <person name="Haas M.W."/>
            <person name="Macchietto M."/>
            <person name="Kono T."/>
            <person name="Duquette J."/>
            <person name="Shao M."/>
        </authorList>
    </citation>
    <scope>NUCLEOTIDE SEQUENCE</scope>
    <source>
        <tissue evidence="1">Fresh leaf tissue</tissue>
    </source>
</reference>